<feature type="region of interest" description="Disordered" evidence="1">
    <location>
        <begin position="29"/>
        <end position="55"/>
    </location>
</feature>
<evidence type="ECO:0000256" key="1">
    <source>
        <dbReference type="SAM" id="MobiDB-lite"/>
    </source>
</evidence>
<evidence type="ECO:0000313" key="2">
    <source>
        <dbReference type="EMBL" id="CBI11628.1"/>
    </source>
</evidence>
<proteinExistence type="predicted"/>
<sequence length="55" mass="6882">MKAYEFKSVIEARQQVEDQFKFFREMMTEKNRSSKHTKEQVAQRKQFETEDQHRR</sequence>
<dbReference type="EMBL" id="CABR01000155">
    <property type="protein sequence ID" value="CBI11628.1"/>
    <property type="molecule type" value="Genomic_DNA"/>
</dbReference>
<accession>E6QWK5</accession>
<organism evidence="2">
    <name type="scientific">mine drainage metagenome</name>
    <dbReference type="NCBI Taxonomy" id="410659"/>
    <lineage>
        <taxon>unclassified sequences</taxon>
        <taxon>metagenomes</taxon>
        <taxon>ecological metagenomes</taxon>
    </lineage>
</organism>
<protein>
    <submittedName>
        <fullName evidence="2">Uncharacterized protein</fullName>
    </submittedName>
</protein>
<reference evidence="2" key="1">
    <citation type="submission" date="2009-10" db="EMBL/GenBank/DDBJ databases">
        <title>Diversity of trophic interactions inside an arsenic-rich microbial ecosystem.</title>
        <authorList>
            <person name="Bertin P.N."/>
            <person name="Heinrich-Salmeron A."/>
            <person name="Pelletier E."/>
            <person name="Goulhen-Chollet F."/>
            <person name="Arsene-Ploetze F."/>
            <person name="Gallien S."/>
            <person name="Calteau A."/>
            <person name="Vallenet D."/>
            <person name="Casiot C."/>
            <person name="Chane-Woon-Ming B."/>
            <person name="Giloteaux L."/>
            <person name="Barakat M."/>
            <person name="Bonnefoy V."/>
            <person name="Bruneel O."/>
            <person name="Chandler M."/>
            <person name="Cleiss J."/>
            <person name="Duran R."/>
            <person name="Elbaz-Poulichet F."/>
            <person name="Fonknechten N."/>
            <person name="Lauga B."/>
            <person name="Mornico D."/>
            <person name="Ortet P."/>
            <person name="Schaeffer C."/>
            <person name="Siguier P."/>
            <person name="Alexander Thil Smith A."/>
            <person name="Van Dorsselaer A."/>
            <person name="Weissenbach J."/>
            <person name="Medigue C."/>
            <person name="Le Paslier D."/>
        </authorList>
    </citation>
    <scope>NUCLEOTIDE SEQUENCE</scope>
</reference>
<dbReference type="AlphaFoldDB" id="E6QWK5"/>
<name>E6QWK5_9ZZZZ</name>
<comment type="caution">
    <text evidence="2">The sequence shown here is derived from an EMBL/GenBank/DDBJ whole genome shotgun (WGS) entry which is preliminary data.</text>
</comment>
<gene>
    <name evidence="2" type="ORF">CARN7_2465</name>
</gene>